<keyword evidence="4 6" id="KW-0520">NAD</keyword>
<dbReference type="InterPro" id="IPR029056">
    <property type="entry name" value="Ribokinase-like"/>
</dbReference>
<feature type="binding site" evidence="6">
    <location>
        <position position="156"/>
    </location>
    <ligand>
        <name>(6S)-NADPHX</name>
        <dbReference type="ChEBI" id="CHEBI:64076"/>
    </ligand>
</feature>
<comment type="caution">
    <text evidence="6">Lacks conserved residue(s) required for the propagation of feature annotation.</text>
</comment>
<dbReference type="NCBIfam" id="TIGR00196">
    <property type="entry name" value="yjeF_cterm"/>
    <property type="match status" value="1"/>
</dbReference>
<evidence type="ECO:0000256" key="1">
    <source>
        <dbReference type="ARBA" id="ARBA00022741"/>
    </source>
</evidence>
<dbReference type="Proteomes" id="UP000011563">
    <property type="component" value="Chromosome"/>
</dbReference>
<keyword evidence="5 6" id="KW-0456">Lyase</keyword>
<evidence type="ECO:0000313" key="8">
    <source>
        <dbReference type="EMBL" id="AGF49510.1"/>
    </source>
</evidence>
<dbReference type="AlphaFoldDB" id="M1MCI7"/>
<feature type="binding site" evidence="6">
    <location>
        <position position="224"/>
    </location>
    <ligand>
        <name>(6S)-NADPHX</name>
        <dbReference type="ChEBI" id="CHEBI:64076"/>
    </ligand>
</feature>
<dbReference type="PANTHER" id="PTHR12592:SF0">
    <property type="entry name" value="ATP-DEPENDENT (S)-NAD(P)H-HYDRATE DEHYDRATASE"/>
    <property type="match status" value="1"/>
</dbReference>
<dbReference type="CDD" id="cd01171">
    <property type="entry name" value="YXKO-related"/>
    <property type="match status" value="1"/>
</dbReference>
<comment type="catalytic activity">
    <reaction evidence="6">
        <text>(6S)-NADHX + ADP = AMP + phosphate + NADH + H(+)</text>
        <dbReference type="Rhea" id="RHEA:32223"/>
        <dbReference type="ChEBI" id="CHEBI:15378"/>
        <dbReference type="ChEBI" id="CHEBI:43474"/>
        <dbReference type="ChEBI" id="CHEBI:57945"/>
        <dbReference type="ChEBI" id="CHEBI:64074"/>
        <dbReference type="ChEBI" id="CHEBI:456215"/>
        <dbReference type="ChEBI" id="CHEBI:456216"/>
        <dbReference type="EC" id="4.2.1.136"/>
    </reaction>
</comment>
<dbReference type="PROSITE" id="PS51383">
    <property type="entry name" value="YJEF_C_3"/>
    <property type="match status" value="1"/>
</dbReference>
<organism evidence="8 9">
    <name type="scientific">Candidatus Kinetoplastidibacterium blastocrithidiae TCC012E</name>
    <dbReference type="NCBI Taxonomy" id="1208922"/>
    <lineage>
        <taxon>Bacteria</taxon>
        <taxon>Pseudomonadati</taxon>
        <taxon>Pseudomonadota</taxon>
        <taxon>Betaproteobacteria</taxon>
        <taxon>Candidatus Kinetoplastidibacterium</taxon>
    </lineage>
</organism>
<comment type="cofactor">
    <cofactor evidence="6">
        <name>Mg(2+)</name>
        <dbReference type="ChEBI" id="CHEBI:18420"/>
    </cofactor>
</comment>
<comment type="catalytic activity">
    <reaction evidence="6">
        <text>(6S)-NADPHX + ADP = AMP + phosphate + NADPH + H(+)</text>
        <dbReference type="Rhea" id="RHEA:32235"/>
        <dbReference type="ChEBI" id="CHEBI:15378"/>
        <dbReference type="ChEBI" id="CHEBI:43474"/>
        <dbReference type="ChEBI" id="CHEBI:57783"/>
        <dbReference type="ChEBI" id="CHEBI:64076"/>
        <dbReference type="ChEBI" id="CHEBI:456215"/>
        <dbReference type="ChEBI" id="CHEBI:456216"/>
        <dbReference type="EC" id="4.2.1.136"/>
    </reaction>
</comment>
<gene>
    <name evidence="6" type="primary">nnrD</name>
    <name evidence="8" type="ORF">BCUE_0278</name>
</gene>
<comment type="subunit">
    <text evidence="6">Homotetramer.</text>
</comment>
<dbReference type="SUPFAM" id="SSF53613">
    <property type="entry name" value="Ribokinase-like"/>
    <property type="match status" value="1"/>
</dbReference>
<keyword evidence="1 6" id="KW-0547">Nucleotide-binding</keyword>
<dbReference type="PATRIC" id="fig|1208922.3.peg.62"/>
<dbReference type="GO" id="GO:0005524">
    <property type="term" value="F:ATP binding"/>
    <property type="evidence" value="ECO:0007669"/>
    <property type="project" value="UniProtKB-KW"/>
</dbReference>
<dbReference type="EMBL" id="CP003807">
    <property type="protein sequence ID" value="AGF49510.1"/>
    <property type="molecule type" value="Genomic_DNA"/>
</dbReference>
<sequence length="287" mass="30892">MNQKPIDINIENLPELFKKRNLDSNKGDHGTVGIIGGSNGMIGSVLLAGRAALKIGAGKVLIGFASKNSPISVDFIQPELMINTAIYWLKSQIRVNTWVVGCGLGQSVFSQKLINEMFILKKGSIIVIDADALNILSSKNFLSSNYKNNTLILTPHPAEAARLLNCSTQDIQENRLEAVKLLSKNFKAWIVLKGKNTLICSPNDYVIFSNKTGNPGLASSGTGDVLAGMIGSLISQKICLEQALLGAVWLHGKASDKLSMENIGPIGLTASEIADSARKIRNNITYN</sequence>
<protein>
    <recommendedName>
        <fullName evidence="6">ADP-dependent (S)-NAD(P)H-hydrate dehydratase</fullName>
        <ecNumber evidence="6">4.2.1.136</ecNumber>
    </recommendedName>
    <alternativeName>
        <fullName evidence="6">ADP-dependent NAD(P)HX dehydratase</fullName>
    </alternativeName>
</protein>
<dbReference type="GO" id="GO:0016301">
    <property type="term" value="F:kinase activity"/>
    <property type="evidence" value="ECO:0007669"/>
    <property type="project" value="UniProtKB-KW"/>
</dbReference>
<dbReference type="GO" id="GO:0052855">
    <property type="term" value="F:ADP-dependent NAD(P)H-hydrate dehydratase activity"/>
    <property type="evidence" value="ECO:0007669"/>
    <property type="project" value="UniProtKB-UniRule"/>
</dbReference>
<accession>M1MCI7</accession>
<evidence type="ECO:0000256" key="4">
    <source>
        <dbReference type="ARBA" id="ARBA00023027"/>
    </source>
</evidence>
<name>M1MCI7_9PROT</name>
<keyword evidence="8" id="KW-0418">Kinase</keyword>
<evidence type="ECO:0000256" key="3">
    <source>
        <dbReference type="ARBA" id="ARBA00022857"/>
    </source>
</evidence>
<dbReference type="RefSeq" id="WP_015237784.1">
    <property type="nucleotide sequence ID" value="NC_020285.1"/>
</dbReference>
<feature type="binding site" evidence="6">
    <location>
        <begin position="193"/>
        <end position="197"/>
    </location>
    <ligand>
        <name>AMP</name>
        <dbReference type="ChEBI" id="CHEBI:456215"/>
    </ligand>
</feature>
<dbReference type="InterPro" id="IPR000631">
    <property type="entry name" value="CARKD"/>
</dbReference>
<dbReference type="EC" id="4.2.1.136" evidence="6"/>
<keyword evidence="3 6" id="KW-0521">NADP</keyword>
<reference evidence="8 9" key="1">
    <citation type="journal article" date="2013" name="Genome Biol. Evol.">
        <title>Genome evolution and phylogenomic analysis of candidatus kinetoplastibacterium, the betaproteobacterial endosymbionts of strigomonas and angomonas.</title>
        <authorList>
            <person name="Alves J.M."/>
            <person name="Serrano M.G."/>
            <person name="Maia da Silva F."/>
            <person name="Voegtly L.J."/>
            <person name="Matveyev A.V."/>
            <person name="Teixeira M.M."/>
            <person name="Camargo E.P."/>
            <person name="Buck G.A."/>
        </authorList>
    </citation>
    <scope>NUCLEOTIDE SEQUENCE [LARGE SCALE GENOMIC DNA]</scope>
    <source>
        <strain evidence="8 9">TCC012E</strain>
    </source>
</reference>
<dbReference type="HAMAP" id="MF_01965">
    <property type="entry name" value="NADHX_dehydratase"/>
    <property type="match status" value="1"/>
</dbReference>
<proteinExistence type="inferred from homology"/>
<keyword evidence="8" id="KW-0808">Transferase</keyword>
<evidence type="ECO:0000313" key="9">
    <source>
        <dbReference type="Proteomes" id="UP000011563"/>
    </source>
</evidence>
<feature type="binding site" evidence="6">
    <location>
        <position position="103"/>
    </location>
    <ligand>
        <name>(6S)-NADPHX</name>
        <dbReference type="ChEBI" id="CHEBI:64076"/>
    </ligand>
</feature>
<dbReference type="PANTHER" id="PTHR12592">
    <property type="entry name" value="ATP-DEPENDENT (S)-NAD(P)H-HYDRATE DEHYDRATASE FAMILY MEMBER"/>
    <property type="match status" value="1"/>
</dbReference>
<dbReference type="GO" id="GO:0110051">
    <property type="term" value="P:metabolite repair"/>
    <property type="evidence" value="ECO:0007669"/>
    <property type="project" value="TreeGrafter"/>
</dbReference>
<evidence type="ECO:0000256" key="6">
    <source>
        <dbReference type="HAMAP-Rule" id="MF_01965"/>
    </source>
</evidence>
<dbReference type="HOGENOM" id="CLU_024853_2_5_4"/>
<evidence type="ECO:0000259" key="7">
    <source>
        <dbReference type="PROSITE" id="PS51383"/>
    </source>
</evidence>
<feature type="binding site" evidence="6">
    <location>
        <position position="223"/>
    </location>
    <ligand>
        <name>AMP</name>
        <dbReference type="ChEBI" id="CHEBI:456215"/>
    </ligand>
</feature>
<dbReference type="Pfam" id="PF01256">
    <property type="entry name" value="Carb_kinase"/>
    <property type="match status" value="1"/>
</dbReference>
<feature type="domain" description="YjeF C-terminal" evidence="7">
    <location>
        <begin position="9"/>
        <end position="284"/>
    </location>
</feature>
<dbReference type="KEGG" id="kbt:BCUE_0278"/>
<evidence type="ECO:0000256" key="5">
    <source>
        <dbReference type="ARBA" id="ARBA00023239"/>
    </source>
</evidence>
<dbReference type="GO" id="GO:0052856">
    <property type="term" value="F:NAD(P)HX epimerase activity"/>
    <property type="evidence" value="ECO:0007669"/>
    <property type="project" value="TreeGrafter"/>
</dbReference>
<comment type="similarity">
    <text evidence="6">Belongs to the NnrD/CARKD family.</text>
</comment>
<dbReference type="Gene3D" id="3.40.1190.20">
    <property type="match status" value="1"/>
</dbReference>
<evidence type="ECO:0000256" key="2">
    <source>
        <dbReference type="ARBA" id="ARBA00022840"/>
    </source>
</evidence>
<keyword evidence="2 6" id="KW-0067">ATP-binding</keyword>
<comment type="function">
    <text evidence="6">Catalyzes the dehydration of the S-form of NAD(P)HX at the expense of ADP, which is converted to AMP. Together with NAD(P)HX epimerase, which catalyzes the epimerization of the S- and R-forms, the enzyme allows the repair of both epimers of NAD(P)HX, a damaged form of NAD(P)H that is a result of enzymatic or heat-dependent hydration.</text>
</comment>
<dbReference type="GO" id="GO:0046496">
    <property type="term" value="P:nicotinamide nucleotide metabolic process"/>
    <property type="evidence" value="ECO:0007669"/>
    <property type="project" value="UniProtKB-UniRule"/>
</dbReference>
<keyword evidence="9" id="KW-1185">Reference proteome</keyword>